<organism evidence="3 4">
    <name type="scientific">Antarcticibacterium flavum</name>
    <dbReference type="NCBI Taxonomy" id="2058175"/>
    <lineage>
        <taxon>Bacteria</taxon>
        <taxon>Pseudomonadati</taxon>
        <taxon>Bacteroidota</taxon>
        <taxon>Flavobacteriia</taxon>
        <taxon>Flavobacteriales</taxon>
        <taxon>Flavobacteriaceae</taxon>
        <taxon>Antarcticibacterium</taxon>
    </lineage>
</organism>
<reference evidence="3 4" key="1">
    <citation type="submission" date="2019-06" db="EMBL/GenBank/DDBJ databases">
        <title>Complete genome sequence of Antarcticibacterium flavum KCTC 52984T from an Antarctic marine sediment.</title>
        <authorList>
            <person name="Lee Y.M."/>
            <person name="Shin S.C."/>
        </authorList>
    </citation>
    <scope>NUCLEOTIDE SEQUENCE [LARGE SCALE GENOMIC DNA]</scope>
    <source>
        <strain evidence="3 4">KCTC 52984</strain>
    </source>
</reference>
<accession>A0A5B7X4R6</accession>
<dbReference type="GO" id="GO:0005829">
    <property type="term" value="C:cytosol"/>
    <property type="evidence" value="ECO:0007669"/>
    <property type="project" value="TreeGrafter"/>
</dbReference>
<evidence type="ECO:0000313" key="3">
    <source>
        <dbReference type="EMBL" id="QCY69613.1"/>
    </source>
</evidence>
<dbReference type="OrthoDB" id="1145062at2"/>
<dbReference type="RefSeq" id="WP_139066179.1">
    <property type="nucleotide sequence ID" value="NZ_CP040812.1"/>
</dbReference>
<gene>
    <name evidence="3" type="ORF">FHG64_09495</name>
</gene>
<evidence type="ECO:0000313" key="4">
    <source>
        <dbReference type="Proteomes" id="UP000309016"/>
    </source>
</evidence>
<dbReference type="PANTHER" id="PTHR35089">
    <property type="entry name" value="CHAPERONE PROTEIN SKP"/>
    <property type="match status" value="1"/>
</dbReference>
<keyword evidence="2" id="KW-0732">Signal</keyword>
<evidence type="ECO:0000256" key="1">
    <source>
        <dbReference type="ARBA" id="ARBA00009091"/>
    </source>
</evidence>
<keyword evidence="4" id="KW-1185">Reference proteome</keyword>
<dbReference type="Proteomes" id="UP000309016">
    <property type="component" value="Chromosome"/>
</dbReference>
<dbReference type="Pfam" id="PF03938">
    <property type="entry name" value="OmpH"/>
    <property type="match status" value="1"/>
</dbReference>
<dbReference type="GO" id="GO:0051082">
    <property type="term" value="F:unfolded protein binding"/>
    <property type="evidence" value="ECO:0007669"/>
    <property type="project" value="InterPro"/>
</dbReference>
<sequence>MKKLLMVVLIAAGLTSCNQEKTAYVDTTRLIQEYTEMQEVEAEFNTRSESVKTQLDSLARGFQQEVQEYQANMGSMTTAQRQEIEEELMRKQQTIQQQQQRMGNQLRQESDVVIDSIVDKVKDYVRDYGQENGYTYIFGSNESANIMYAKEGRDITDEVLEKLNESYRKPE</sequence>
<dbReference type="Gene3D" id="3.30.910.20">
    <property type="entry name" value="Skp domain"/>
    <property type="match status" value="1"/>
</dbReference>
<dbReference type="KEGG" id="afla:FHG64_09495"/>
<proteinExistence type="inferred from homology"/>
<dbReference type="InterPro" id="IPR024930">
    <property type="entry name" value="Skp_dom_sf"/>
</dbReference>
<protein>
    <submittedName>
        <fullName evidence="3">OmpH family outer membrane protein</fullName>
    </submittedName>
</protein>
<dbReference type="PROSITE" id="PS51257">
    <property type="entry name" value="PROKAR_LIPOPROTEIN"/>
    <property type="match status" value="1"/>
</dbReference>
<name>A0A5B7X4R6_9FLAO</name>
<evidence type="ECO:0000256" key="2">
    <source>
        <dbReference type="ARBA" id="ARBA00022729"/>
    </source>
</evidence>
<dbReference type="PANTHER" id="PTHR35089:SF1">
    <property type="entry name" value="CHAPERONE PROTEIN SKP"/>
    <property type="match status" value="1"/>
</dbReference>
<dbReference type="AlphaFoldDB" id="A0A5B7X4R6"/>
<dbReference type="SUPFAM" id="SSF111384">
    <property type="entry name" value="OmpH-like"/>
    <property type="match status" value="1"/>
</dbReference>
<dbReference type="GO" id="GO:0050821">
    <property type="term" value="P:protein stabilization"/>
    <property type="evidence" value="ECO:0007669"/>
    <property type="project" value="TreeGrafter"/>
</dbReference>
<comment type="similarity">
    <text evidence="1">Belongs to the Skp family.</text>
</comment>
<dbReference type="SMART" id="SM00935">
    <property type="entry name" value="OmpH"/>
    <property type="match status" value="1"/>
</dbReference>
<dbReference type="EMBL" id="CP040812">
    <property type="protein sequence ID" value="QCY69613.1"/>
    <property type="molecule type" value="Genomic_DNA"/>
</dbReference>
<dbReference type="InterPro" id="IPR005632">
    <property type="entry name" value="Chaperone_Skp"/>
</dbReference>